<evidence type="ECO:0000259" key="6">
    <source>
        <dbReference type="Pfam" id="PF04932"/>
    </source>
</evidence>
<feature type="transmembrane region" description="Helical" evidence="5">
    <location>
        <begin position="167"/>
        <end position="185"/>
    </location>
</feature>
<feature type="transmembrane region" description="Helical" evidence="5">
    <location>
        <begin position="197"/>
        <end position="225"/>
    </location>
</feature>
<protein>
    <submittedName>
        <fullName evidence="7">O-antigen ligase</fullName>
    </submittedName>
</protein>
<evidence type="ECO:0000256" key="3">
    <source>
        <dbReference type="ARBA" id="ARBA00022989"/>
    </source>
</evidence>
<sequence>MVMLVLLAAAMPFRFPVWYPTSFPVIKSVSILDMMLVVGLTVLLLDLKRRRLNLGYRALALLLAVPVLVSALSLMWSDDRIATLRTTVNFLEAFVAYLFVTRELAGVAVERVVAFLRRYVWLVTLPAVFLLLHVPGFAPYEPGLSHRSGDYLSYYTRLSHPLLGRSNNLAAVLAILVPVLLHVGHSRRDRLTTLTGLVAAAAVICTFSRGVMVAFVIAGVGCVLLFRRPFGGSWKPLIGKVVVGALSLVAAPIALYVLNPTTHEYFAGRLSAANILSRAELYRAAFEKIEAQPLLGYGAGAVPKGDAVLIVDVHNTYVQQILYYGVPLGALVGMVVLSLPLFFLLRRGLHPLAGAVGFGVLVDVISFAFESSLEGTVLRVIFYLHLGMLAGLLRSPVPEQRREAPQGAAEVMS</sequence>
<evidence type="ECO:0000256" key="5">
    <source>
        <dbReference type="SAM" id="Phobius"/>
    </source>
</evidence>
<keyword evidence="2 5" id="KW-0812">Transmembrane</keyword>
<feature type="transmembrane region" description="Helical" evidence="5">
    <location>
        <begin position="26"/>
        <end position="47"/>
    </location>
</feature>
<dbReference type="EMBL" id="LT629732">
    <property type="protein sequence ID" value="SDS75842.1"/>
    <property type="molecule type" value="Genomic_DNA"/>
</dbReference>
<name>A0A1H1UTG7_9ACTN</name>
<organism evidence="7 8">
    <name type="scientific">Actinopolymorpha singaporensis</name>
    <dbReference type="NCBI Taxonomy" id="117157"/>
    <lineage>
        <taxon>Bacteria</taxon>
        <taxon>Bacillati</taxon>
        <taxon>Actinomycetota</taxon>
        <taxon>Actinomycetes</taxon>
        <taxon>Propionibacteriales</taxon>
        <taxon>Actinopolymorphaceae</taxon>
        <taxon>Actinopolymorpha</taxon>
    </lineage>
</organism>
<keyword evidence="3 5" id="KW-1133">Transmembrane helix</keyword>
<evidence type="ECO:0000313" key="7">
    <source>
        <dbReference type="EMBL" id="SDS75842.1"/>
    </source>
</evidence>
<dbReference type="PANTHER" id="PTHR37422:SF13">
    <property type="entry name" value="LIPOPOLYSACCHARIDE BIOSYNTHESIS PROTEIN PA4999-RELATED"/>
    <property type="match status" value="1"/>
</dbReference>
<keyword evidence="8" id="KW-1185">Reference proteome</keyword>
<evidence type="ECO:0000313" key="8">
    <source>
        <dbReference type="Proteomes" id="UP000198983"/>
    </source>
</evidence>
<dbReference type="AlphaFoldDB" id="A0A1H1UTG7"/>
<accession>A0A1H1UTG7</accession>
<gene>
    <name evidence="7" type="ORF">SAMN04489717_3770</name>
</gene>
<feature type="transmembrane region" description="Helical" evidence="5">
    <location>
        <begin position="119"/>
        <end position="138"/>
    </location>
</feature>
<dbReference type="STRING" id="117157.SAMN04489717_3770"/>
<dbReference type="GO" id="GO:0016020">
    <property type="term" value="C:membrane"/>
    <property type="evidence" value="ECO:0007669"/>
    <property type="project" value="UniProtKB-SubCell"/>
</dbReference>
<feature type="transmembrane region" description="Helical" evidence="5">
    <location>
        <begin position="321"/>
        <end position="345"/>
    </location>
</feature>
<evidence type="ECO:0000256" key="1">
    <source>
        <dbReference type="ARBA" id="ARBA00004141"/>
    </source>
</evidence>
<evidence type="ECO:0000256" key="4">
    <source>
        <dbReference type="ARBA" id="ARBA00023136"/>
    </source>
</evidence>
<feature type="transmembrane region" description="Helical" evidence="5">
    <location>
        <begin position="54"/>
        <end position="76"/>
    </location>
</feature>
<dbReference type="Pfam" id="PF04932">
    <property type="entry name" value="Wzy_C"/>
    <property type="match status" value="1"/>
</dbReference>
<proteinExistence type="predicted"/>
<keyword evidence="7" id="KW-0436">Ligase</keyword>
<dbReference type="InterPro" id="IPR051533">
    <property type="entry name" value="WaaL-like"/>
</dbReference>
<dbReference type="Proteomes" id="UP000198983">
    <property type="component" value="Chromosome I"/>
</dbReference>
<comment type="subcellular location">
    <subcellularLocation>
        <location evidence="1">Membrane</location>
        <topology evidence="1">Multi-pass membrane protein</topology>
    </subcellularLocation>
</comment>
<dbReference type="GO" id="GO:0016874">
    <property type="term" value="F:ligase activity"/>
    <property type="evidence" value="ECO:0007669"/>
    <property type="project" value="UniProtKB-KW"/>
</dbReference>
<evidence type="ECO:0000256" key="2">
    <source>
        <dbReference type="ARBA" id="ARBA00022692"/>
    </source>
</evidence>
<feature type="domain" description="O-antigen ligase-related" evidence="6">
    <location>
        <begin position="197"/>
        <end position="331"/>
    </location>
</feature>
<dbReference type="InterPro" id="IPR007016">
    <property type="entry name" value="O-antigen_ligase-rel_domated"/>
</dbReference>
<feature type="transmembrane region" description="Helical" evidence="5">
    <location>
        <begin position="237"/>
        <end position="258"/>
    </location>
</feature>
<keyword evidence="4 5" id="KW-0472">Membrane</keyword>
<reference evidence="7 8" key="1">
    <citation type="submission" date="2016-10" db="EMBL/GenBank/DDBJ databases">
        <authorList>
            <person name="de Groot N.N."/>
        </authorList>
    </citation>
    <scope>NUCLEOTIDE SEQUENCE [LARGE SCALE GENOMIC DNA]</scope>
    <source>
        <strain evidence="7 8">DSM 22024</strain>
    </source>
</reference>
<dbReference type="PANTHER" id="PTHR37422">
    <property type="entry name" value="TEICHURONIC ACID BIOSYNTHESIS PROTEIN TUAE"/>
    <property type="match status" value="1"/>
</dbReference>